<dbReference type="EMBL" id="OZ020108">
    <property type="protein sequence ID" value="CAK9260842.1"/>
    <property type="molecule type" value="Genomic_DNA"/>
</dbReference>
<protein>
    <submittedName>
        <fullName evidence="1">Uncharacterized protein</fullName>
    </submittedName>
</protein>
<accession>A0ABP0W238</accession>
<proteinExistence type="predicted"/>
<evidence type="ECO:0000313" key="1">
    <source>
        <dbReference type="EMBL" id="CAK9260842.1"/>
    </source>
</evidence>
<reference evidence="1" key="1">
    <citation type="submission" date="2024-02" db="EMBL/GenBank/DDBJ databases">
        <authorList>
            <consortium name="ELIXIR-Norway"/>
            <consortium name="Elixir Norway"/>
        </authorList>
    </citation>
    <scope>NUCLEOTIDE SEQUENCE</scope>
</reference>
<sequence length="141" mass="15340">MDEGRLLSSSLRLHHVCVSGLFQGSGPAHRRLSPLTGELGDGGRTSGAAKLPLTLDEFGVEFLARSDAYHHIFVCLLRVILISLGSLCVEFNCLRSSSLENSSSVVCCSTFAPQLGLKLGRVLPPHPRLVFFFGRRFAREA</sequence>
<keyword evidence="2" id="KW-1185">Reference proteome</keyword>
<gene>
    <name evidence="1" type="ORF">CSSPJE1EN1_LOCUS6320</name>
</gene>
<dbReference type="Proteomes" id="UP001497444">
    <property type="component" value="Chromosome 13"/>
</dbReference>
<name>A0ABP0W238_9BRYO</name>
<evidence type="ECO:0000313" key="2">
    <source>
        <dbReference type="Proteomes" id="UP001497444"/>
    </source>
</evidence>
<organism evidence="1 2">
    <name type="scientific">Sphagnum jensenii</name>
    <dbReference type="NCBI Taxonomy" id="128206"/>
    <lineage>
        <taxon>Eukaryota</taxon>
        <taxon>Viridiplantae</taxon>
        <taxon>Streptophyta</taxon>
        <taxon>Embryophyta</taxon>
        <taxon>Bryophyta</taxon>
        <taxon>Sphagnophytina</taxon>
        <taxon>Sphagnopsida</taxon>
        <taxon>Sphagnales</taxon>
        <taxon>Sphagnaceae</taxon>
        <taxon>Sphagnum</taxon>
    </lineage>
</organism>